<evidence type="ECO:0000256" key="4">
    <source>
        <dbReference type="ARBA" id="ARBA00011881"/>
    </source>
</evidence>
<proteinExistence type="inferred from homology"/>
<dbReference type="GO" id="GO:0006537">
    <property type="term" value="P:glutamate biosynthetic process"/>
    <property type="evidence" value="ECO:0007669"/>
    <property type="project" value="TreeGrafter"/>
</dbReference>
<feature type="region of interest" description="Disordered" evidence="16">
    <location>
        <begin position="257"/>
        <end position="280"/>
    </location>
</feature>
<evidence type="ECO:0000256" key="9">
    <source>
        <dbReference type="ARBA" id="ARBA00022656"/>
    </source>
</evidence>
<dbReference type="EMBL" id="BPLQ01003590">
    <property type="protein sequence ID" value="GIY01573.1"/>
    <property type="molecule type" value="Genomic_DNA"/>
</dbReference>
<dbReference type="PROSITE" id="PS50088">
    <property type="entry name" value="ANK_REPEAT"/>
    <property type="match status" value="1"/>
</dbReference>
<comment type="caution">
    <text evidence="17">The sequence shown here is derived from an EMBL/GenBank/DDBJ whole genome shotgun (WGS) entry which is preliminary data.</text>
</comment>
<evidence type="ECO:0000313" key="18">
    <source>
        <dbReference type="Proteomes" id="UP001054837"/>
    </source>
</evidence>
<evidence type="ECO:0000256" key="1">
    <source>
        <dbReference type="ARBA" id="ARBA00004175"/>
    </source>
</evidence>
<evidence type="ECO:0000256" key="8">
    <source>
        <dbReference type="ARBA" id="ARBA00022537"/>
    </source>
</evidence>
<dbReference type="SUPFAM" id="SSF48403">
    <property type="entry name" value="Ankyrin repeat"/>
    <property type="match status" value="1"/>
</dbReference>
<comment type="similarity">
    <text evidence="3">Belongs to the glutaminase family.</text>
</comment>
<dbReference type="Gene3D" id="3.40.710.10">
    <property type="entry name" value="DD-peptidase/beta-lactamase superfamily"/>
    <property type="match status" value="1"/>
</dbReference>
<organism evidence="17 18">
    <name type="scientific">Caerostris darwini</name>
    <dbReference type="NCBI Taxonomy" id="1538125"/>
    <lineage>
        <taxon>Eukaryota</taxon>
        <taxon>Metazoa</taxon>
        <taxon>Ecdysozoa</taxon>
        <taxon>Arthropoda</taxon>
        <taxon>Chelicerata</taxon>
        <taxon>Arachnida</taxon>
        <taxon>Araneae</taxon>
        <taxon>Araneomorphae</taxon>
        <taxon>Entelegynae</taxon>
        <taxon>Araneoidea</taxon>
        <taxon>Araneidae</taxon>
        <taxon>Caerostris</taxon>
    </lineage>
</organism>
<keyword evidence="9" id="KW-0800">Toxin</keyword>
<evidence type="ECO:0000256" key="13">
    <source>
        <dbReference type="ARBA" id="ARBA00023298"/>
    </source>
</evidence>
<dbReference type="EC" id="3.5.1.2" evidence="5"/>
<keyword evidence="18" id="KW-1185">Reference proteome</keyword>
<dbReference type="InterPro" id="IPR002110">
    <property type="entry name" value="Ankyrin_rpt"/>
</dbReference>
<dbReference type="GO" id="GO:0044231">
    <property type="term" value="C:host cell presynaptic membrane"/>
    <property type="evidence" value="ECO:0007669"/>
    <property type="project" value="UniProtKB-KW"/>
</dbReference>
<name>A0AAV4PVX6_9ARAC</name>
<evidence type="ECO:0000256" key="16">
    <source>
        <dbReference type="SAM" id="MobiDB-lite"/>
    </source>
</evidence>
<dbReference type="PROSITE" id="PS50297">
    <property type="entry name" value="ANK_REP_REGION"/>
    <property type="match status" value="1"/>
</dbReference>
<keyword evidence="8" id="KW-1052">Target cell membrane</keyword>
<dbReference type="InterPro" id="IPR012338">
    <property type="entry name" value="Beta-lactam/transpept-like"/>
</dbReference>
<dbReference type="Pfam" id="PF12796">
    <property type="entry name" value="Ank_2"/>
    <property type="match status" value="1"/>
</dbReference>
<keyword evidence="13" id="KW-1053">Target membrane</keyword>
<evidence type="ECO:0000256" key="11">
    <source>
        <dbReference type="ARBA" id="ARBA00022801"/>
    </source>
</evidence>
<evidence type="ECO:0000313" key="17">
    <source>
        <dbReference type="EMBL" id="GIY01573.1"/>
    </source>
</evidence>
<evidence type="ECO:0000256" key="5">
    <source>
        <dbReference type="ARBA" id="ARBA00012918"/>
    </source>
</evidence>
<accession>A0AAV4PVX6</accession>
<evidence type="ECO:0000256" key="14">
    <source>
        <dbReference type="ARBA" id="ARBA00049534"/>
    </source>
</evidence>
<dbReference type="AlphaFoldDB" id="A0AAV4PVX6"/>
<dbReference type="GO" id="GO:0044218">
    <property type="term" value="C:other organism cell membrane"/>
    <property type="evidence" value="ECO:0007669"/>
    <property type="project" value="UniProtKB-KW"/>
</dbReference>
<dbReference type="SUPFAM" id="SSF56601">
    <property type="entry name" value="beta-lactamase/transpeptidase-like"/>
    <property type="match status" value="1"/>
</dbReference>
<dbReference type="GO" id="GO:0090729">
    <property type="term" value="F:toxin activity"/>
    <property type="evidence" value="ECO:0007669"/>
    <property type="project" value="UniProtKB-KW"/>
</dbReference>
<dbReference type="InterPro" id="IPR036770">
    <property type="entry name" value="Ankyrin_rpt-contain_sf"/>
</dbReference>
<dbReference type="Proteomes" id="UP001054837">
    <property type="component" value="Unassembled WGS sequence"/>
</dbReference>
<evidence type="ECO:0000256" key="6">
    <source>
        <dbReference type="ARBA" id="ARBA00022483"/>
    </source>
</evidence>
<dbReference type="PANTHER" id="PTHR12544">
    <property type="entry name" value="GLUTAMINASE"/>
    <property type="match status" value="1"/>
</dbReference>
<keyword evidence="11" id="KW-0378">Hydrolase</keyword>
<dbReference type="SMART" id="SM00248">
    <property type="entry name" value="ANK"/>
    <property type="match status" value="1"/>
</dbReference>
<dbReference type="Pfam" id="PF04960">
    <property type="entry name" value="Glutaminase"/>
    <property type="match status" value="1"/>
</dbReference>
<dbReference type="Gene3D" id="1.25.40.20">
    <property type="entry name" value="Ankyrin repeat-containing domain"/>
    <property type="match status" value="1"/>
</dbReference>
<dbReference type="PANTHER" id="PTHR12544:SF29">
    <property type="entry name" value="GLUTAMINASE"/>
    <property type="match status" value="1"/>
</dbReference>
<comment type="catalytic activity">
    <reaction evidence="14">
        <text>L-glutamine + H2O = L-glutamate + NH4(+)</text>
        <dbReference type="Rhea" id="RHEA:15889"/>
        <dbReference type="ChEBI" id="CHEBI:15377"/>
        <dbReference type="ChEBI" id="CHEBI:28938"/>
        <dbReference type="ChEBI" id="CHEBI:29985"/>
        <dbReference type="ChEBI" id="CHEBI:58359"/>
        <dbReference type="EC" id="3.5.1.2"/>
    </reaction>
</comment>
<comment type="subunit">
    <text evidence="4">Homotetramer.</text>
</comment>
<keyword evidence="7" id="KW-0964">Secreted</keyword>
<evidence type="ECO:0000256" key="10">
    <source>
        <dbReference type="ARBA" id="ARBA00022699"/>
    </source>
</evidence>
<sequence>MKENKCYPEKAILKDIMDFYFQLCSLEVNCETVGVMAATLANGGICPITGQQVIDTHSVRDVLSLMHSCGMYDYSGQFAFKSSNLFVGLPAKSGVAGTTMVVVPNVMGICLWSPPLDIYGNSVRGVQFCEELVRVFNFHHYDNLRHTTQKRDPRRQKYETKGLKIVGLLFSAASGDVTAMRRHYLSGMDMGQSDYDGRTALHLAAAEGHLECVEFLLKVCGVDYKPQDRWGHTPLDEAHAFGHSDVAEILEKWDSLRDDFKEEKPPHPRKPSPIDKKVFE</sequence>
<keyword evidence="13" id="KW-0472">Membrane</keyword>
<gene>
    <name evidence="17" type="primary">GLS</name>
    <name evidence="17" type="ORF">CDAR_457092</name>
</gene>
<dbReference type="FunFam" id="1.25.40.20:FF:000069">
    <property type="entry name" value="Glutaminase, isoform E"/>
    <property type="match status" value="1"/>
</dbReference>
<evidence type="ECO:0000256" key="2">
    <source>
        <dbReference type="ARBA" id="ARBA00004613"/>
    </source>
</evidence>
<evidence type="ECO:0000256" key="7">
    <source>
        <dbReference type="ARBA" id="ARBA00022525"/>
    </source>
</evidence>
<evidence type="ECO:0000256" key="3">
    <source>
        <dbReference type="ARBA" id="ARBA00011076"/>
    </source>
</evidence>
<keyword evidence="15" id="KW-0040">ANK repeat</keyword>
<dbReference type="InterPro" id="IPR015868">
    <property type="entry name" value="Glutaminase"/>
</dbReference>
<evidence type="ECO:0000256" key="12">
    <source>
        <dbReference type="ARBA" id="ARBA00023028"/>
    </source>
</evidence>
<keyword evidence="10" id="KW-0528">Neurotoxin</keyword>
<feature type="repeat" description="ANK" evidence="15">
    <location>
        <begin position="196"/>
        <end position="218"/>
    </location>
</feature>
<reference evidence="17 18" key="1">
    <citation type="submission" date="2021-06" db="EMBL/GenBank/DDBJ databases">
        <title>Caerostris darwini draft genome.</title>
        <authorList>
            <person name="Kono N."/>
            <person name="Arakawa K."/>
        </authorList>
    </citation>
    <scope>NUCLEOTIDE SEQUENCE [LARGE SCALE GENOMIC DNA]</scope>
</reference>
<dbReference type="GO" id="GO:0004359">
    <property type="term" value="F:glutaminase activity"/>
    <property type="evidence" value="ECO:0007669"/>
    <property type="project" value="UniProtKB-EC"/>
</dbReference>
<dbReference type="GO" id="GO:0005576">
    <property type="term" value="C:extracellular region"/>
    <property type="evidence" value="ECO:0007669"/>
    <property type="project" value="UniProtKB-SubCell"/>
</dbReference>
<comment type="subcellular location">
    <subcellularLocation>
        <location evidence="2">Secreted</location>
    </subcellularLocation>
    <subcellularLocation>
        <location evidence="1">Target cell membrane</location>
    </subcellularLocation>
</comment>
<protein>
    <recommendedName>
        <fullName evidence="5">glutaminase</fullName>
        <ecNumber evidence="5">3.5.1.2</ecNumber>
    </recommendedName>
</protein>
<keyword evidence="6" id="KW-0268">Exocytosis</keyword>
<evidence type="ECO:0000256" key="15">
    <source>
        <dbReference type="PROSITE-ProRule" id="PRU00023"/>
    </source>
</evidence>
<dbReference type="GO" id="GO:0006543">
    <property type="term" value="P:L-glutamine catabolic process"/>
    <property type="evidence" value="ECO:0007669"/>
    <property type="project" value="TreeGrafter"/>
</dbReference>
<keyword evidence="12" id="KW-0638">Presynaptic neurotoxin</keyword>
<dbReference type="GO" id="GO:0006887">
    <property type="term" value="P:exocytosis"/>
    <property type="evidence" value="ECO:0007669"/>
    <property type="project" value="UniProtKB-KW"/>
</dbReference>